<evidence type="ECO:0000256" key="1">
    <source>
        <dbReference type="ARBA" id="ARBA00004496"/>
    </source>
</evidence>
<comment type="caution">
    <text evidence="4">The sequence shown here is derived from an EMBL/GenBank/DDBJ whole genome shotgun (WGS) entry which is preliminary data.</text>
</comment>
<dbReference type="Gene3D" id="3.10.400.20">
    <property type="match status" value="1"/>
</dbReference>
<protein>
    <submittedName>
        <fullName evidence="4">Translation machinery-associated protein 20</fullName>
    </submittedName>
</protein>
<dbReference type="InterPro" id="IPR015947">
    <property type="entry name" value="PUA-like_sf"/>
</dbReference>
<dbReference type="InterPro" id="IPR016437">
    <property type="entry name" value="MCT-1/Tma20"/>
</dbReference>
<keyword evidence="5" id="KW-1185">Reference proteome</keyword>
<keyword evidence="2" id="KW-0963">Cytoplasm</keyword>
<evidence type="ECO:0000313" key="5">
    <source>
        <dbReference type="Proteomes" id="UP001516464"/>
    </source>
</evidence>
<dbReference type="SUPFAM" id="SSF88697">
    <property type="entry name" value="PUA domain-like"/>
    <property type="match status" value="1"/>
</dbReference>
<organism evidence="4 5">
    <name type="scientific">Astathelohania contejeani</name>
    <dbReference type="NCBI Taxonomy" id="164912"/>
    <lineage>
        <taxon>Eukaryota</taxon>
        <taxon>Fungi</taxon>
        <taxon>Fungi incertae sedis</taxon>
        <taxon>Microsporidia</taxon>
        <taxon>Astathelohaniidae</taxon>
        <taxon>Astathelohania</taxon>
    </lineage>
</organism>
<name>A0ABQ7HZQ1_9MICR</name>
<dbReference type="InterPro" id="IPR041366">
    <property type="entry name" value="Pre-PUA"/>
</dbReference>
<dbReference type="SMART" id="SM00359">
    <property type="entry name" value="PUA"/>
    <property type="match status" value="1"/>
</dbReference>
<comment type="subcellular location">
    <subcellularLocation>
        <location evidence="1">Cytoplasm</location>
    </subcellularLocation>
</comment>
<evidence type="ECO:0000256" key="2">
    <source>
        <dbReference type="ARBA" id="ARBA00022490"/>
    </source>
</evidence>
<evidence type="ECO:0000259" key="3">
    <source>
        <dbReference type="SMART" id="SM00359"/>
    </source>
</evidence>
<feature type="domain" description="PUA" evidence="3">
    <location>
        <begin position="86"/>
        <end position="164"/>
    </location>
</feature>
<evidence type="ECO:0000313" key="4">
    <source>
        <dbReference type="EMBL" id="KAF7683619.1"/>
    </source>
</evidence>
<dbReference type="Proteomes" id="UP001516464">
    <property type="component" value="Unassembled WGS sequence"/>
</dbReference>
<dbReference type="NCBIfam" id="TIGR00451">
    <property type="entry name" value="unchar_dom_2"/>
    <property type="match status" value="1"/>
</dbReference>
<dbReference type="Pfam" id="PF01472">
    <property type="entry name" value="PUA"/>
    <property type="match status" value="1"/>
</dbReference>
<dbReference type="InterPro" id="IPR002478">
    <property type="entry name" value="PUA"/>
</dbReference>
<dbReference type="Pfam" id="PF17832">
    <property type="entry name" value="Pre-PUA"/>
    <property type="match status" value="1"/>
</dbReference>
<gene>
    <name evidence="4" type="primary">TMA20</name>
    <name evidence="4" type="ORF">TCON_1175</name>
</gene>
<accession>A0ABQ7HZQ1</accession>
<dbReference type="PANTHER" id="PTHR22798:SF0">
    <property type="entry name" value="MALIGNANT T-CELL-AMPLIFIED SEQUENCE 1"/>
    <property type="match status" value="1"/>
</dbReference>
<dbReference type="PANTHER" id="PTHR22798">
    <property type="entry name" value="MCT-1 PROTEIN"/>
    <property type="match status" value="1"/>
</dbReference>
<sequence length="173" mass="19762">MTLFKELKISQSHLIGNKDQKKLSSLFNSEQAENLFSKEKIYRINKCKGKISVYSCSNEPIFFIIANYKPAPVLKYLIKYPIMANHTVFLDSGAFKPIMQGANIMAPGIYKYKEMIKSPFMMNDIVCIYIINDGFIAIGIAKIDFNIINENTKGVVIEIIHRKEDALDELEIN</sequence>
<dbReference type="PROSITE" id="PS50890">
    <property type="entry name" value="PUA"/>
    <property type="match status" value="1"/>
</dbReference>
<dbReference type="InterPro" id="IPR004521">
    <property type="entry name" value="Uncharacterised_CHP00451"/>
</dbReference>
<reference evidence="4 5" key="1">
    <citation type="submission" date="2019-01" db="EMBL/GenBank/DDBJ databases">
        <title>Genomes sequencing and comparative genomics of infectious freshwater microsporidia, Cucumispora dikerogammari and Thelohania contejeani.</title>
        <authorList>
            <person name="Cormier A."/>
            <person name="Giraud I."/>
            <person name="Wattier R."/>
            <person name="Teixeira M."/>
            <person name="Grandjean F."/>
            <person name="Rigaud T."/>
            <person name="Cordaux R."/>
        </authorList>
    </citation>
    <scope>NUCLEOTIDE SEQUENCE [LARGE SCALE GENOMIC DNA]</scope>
    <source>
        <strain evidence="4">T1</strain>
        <tissue evidence="4">Spores</tissue>
    </source>
</reference>
<dbReference type="EMBL" id="SBIQ01000068">
    <property type="protein sequence ID" value="KAF7683619.1"/>
    <property type="molecule type" value="Genomic_DNA"/>
</dbReference>
<proteinExistence type="predicted"/>